<dbReference type="PANTHER" id="PTHR43727:SF2">
    <property type="entry name" value="GROUP IV DECARBOXYLASE"/>
    <property type="match status" value="1"/>
</dbReference>
<dbReference type="SUPFAM" id="SSF50621">
    <property type="entry name" value="Alanine racemase C-terminal domain-like"/>
    <property type="match status" value="1"/>
</dbReference>
<dbReference type="PANTHER" id="PTHR43727">
    <property type="entry name" value="DIAMINOPIMELATE DECARBOXYLASE"/>
    <property type="match status" value="1"/>
</dbReference>
<comment type="caution">
    <text evidence="6">The sequence shown here is derived from an EMBL/GenBank/DDBJ whole genome shotgun (WGS) entry which is preliminary data.</text>
</comment>
<evidence type="ECO:0000259" key="5">
    <source>
        <dbReference type="Pfam" id="PF00278"/>
    </source>
</evidence>
<dbReference type="Gene3D" id="3.20.20.10">
    <property type="entry name" value="Alanine racemase"/>
    <property type="match status" value="1"/>
</dbReference>
<keyword evidence="4" id="KW-0456">Lyase</keyword>
<dbReference type="GO" id="GO:0008836">
    <property type="term" value="F:diaminopimelate decarboxylase activity"/>
    <property type="evidence" value="ECO:0007669"/>
    <property type="project" value="InterPro"/>
</dbReference>
<feature type="non-terminal residue" evidence="6">
    <location>
        <position position="1"/>
    </location>
</feature>
<accession>T1AGI5</accession>
<dbReference type="AlphaFoldDB" id="T1AGI5"/>
<dbReference type="InterPro" id="IPR009006">
    <property type="entry name" value="Ala_racemase/Decarboxylase_C"/>
</dbReference>
<dbReference type="PRINTS" id="PR01181">
    <property type="entry name" value="DAPDCRBXLASE"/>
</dbReference>
<dbReference type="InterPro" id="IPR000183">
    <property type="entry name" value="Orn/DAP/Arg_de-COase"/>
</dbReference>
<reference evidence="6" key="2">
    <citation type="journal article" date="2014" name="ISME J.">
        <title>Microbial stratification in low pH oxic and suboxic macroscopic growths along an acid mine drainage.</title>
        <authorList>
            <person name="Mendez-Garcia C."/>
            <person name="Mesa V."/>
            <person name="Sprenger R.R."/>
            <person name="Richter M."/>
            <person name="Diez M.S."/>
            <person name="Solano J."/>
            <person name="Bargiela R."/>
            <person name="Golyshina O.V."/>
            <person name="Manteca A."/>
            <person name="Ramos J.L."/>
            <person name="Gallego J.R."/>
            <person name="Llorente I."/>
            <person name="Martins Dos Santos V.A."/>
            <person name="Jensen O.N."/>
            <person name="Pelaez A.I."/>
            <person name="Sanchez J."/>
            <person name="Ferrer M."/>
        </authorList>
    </citation>
    <scope>NUCLEOTIDE SEQUENCE</scope>
</reference>
<dbReference type="EMBL" id="AUZY01010015">
    <property type="protein sequence ID" value="EQD40119.1"/>
    <property type="molecule type" value="Genomic_DNA"/>
</dbReference>
<dbReference type="GO" id="GO:0009089">
    <property type="term" value="P:lysine biosynthetic process via diaminopimelate"/>
    <property type="evidence" value="ECO:0007669"/>
    <property type="project" value="InterPro"/>
</dbReference>
<evidence type="ECO:0000313" key="6">
    <source>
        <dbReference type="EMBL" id="EQD40119.1"/>
    </source>
</evidence>
<keyword evidence="3" id="KW-0663">Pyridoxal phosphate</keyword>
<feature type="domain" description="Orn/DAP/Arg decarboxylase 2 C-terminal" evidence="5">
    <location>
        <begin position="28"/>
        <end position="115"/>
    </location>
</feature>
<gene>
    <name evidence="6" type="ORF">B1B_15063</name>
</gene>
<dbReference type="InterPro" id="IPR029066">
    <property type="entry name" value="PLP-binding_barrel"/>
</dbReference>
<dbReference type="InterPro" id="IPR022643">
    <property type="entry name" value="De-COase2_C"/>
</dbReference>
<evidence type="ECO:0000256" key="2">
    <source>
        <dbReference type="ARBA" id="ARBA00022793"/>
    </source>
</evidence>
<evidence type="ECO:0000256" key="4">
    <source>
        <dbReference type="ARBA" id="ARBA00023239"/>
    </source>
</evidence>
<proteinExistence type="predicted"/>
<evidence type="ECO:0000256" key="3">
    <source>
        <dbReference type="ARBA" id="ARBA00022898"/>
    </source>
</evidence>
<name>T1AGI5_9ZZZZ</name>
<organism evidence="6">
    <name type="scientific">mine drainage metagenome</name>
    <dbReference type="NCBI Taxonomy" id="410659"/>
    <lineage>
        <taxon>unclassified sequences</taxon>
        <taxon>metagenomes</taxon>
        <taxon>ecological metagenomes</taxon>
    </lineage>
</organism>
<dbReference type="PRINTS" id="PR01179">
    <property type="entry name" value="ODADCRBXLASE"/>
</dbReference>
<keyword evidence="2" id="KW-0210">Decarboxylase</keyword>
<dbReference type="Pfam" id="PF00278">
    <property type="entry name" value="Orn_DAP_Arg_deC"/>
    <property type="match status" value="1"/>
</dbReference>
<comment type="cofactor">
    <cofactor evidence="1">
        <name>pyridoxal 5'-phosphate</name>
        <dbReference type="ChEBI" id="CHEBI:597326"/>
    </cofactor>
</comment>
<evidence type="ECO:0000256" key="1">
    <source>
        <dbReference type="ARBA" id="ARBA00001933"/>
    </source>
</evidence>
<protein>
    <submittedName>
        <fullName evidence="6">Diaminopimelate decarboxylase</fullName>
    </submittedName>
</protein>
<reference evidence="6" key="1">
    <citation type="submission" date="2013-08" db="EMBL/GenBank/DDBJ databases">
        <authorList>
            <person name="Mendez C."/>
            <person name="Richter M."/>
            <person name="Ferrer M."/>
            <person name="Sanchez J."/>
        </authorList>
    </citation>
    <scope>NUCLEOTIDE SEQUENCE</scope>
</reference>
<sequence>DALVGAARRVLPSTARLLIEPGRSMIAETGVTLYTVVSVKENGGTTFVAVDGGMGDNLEVSLYGQRFEATVATRIGGGTICTVVGRHCESGDQLIDGVALRDPVVGDILAVPVTGAYCLTMANNYNGALRPPIVFASDGTSRAVLRRETYDDLLARDL</sequence>
<dbReference type="InterPro" id="IPR002986">
    <property type="entry name" value="DAP_deCOOHase_LysA"/>
</dbReference>
<dbReference type="Gene3D" id="2.40.37.10">
    <property type="entry name" value="Lyase, Ornithine Decarboxylase, Chain A, domain 1"/>
    <property type="match status" value="1"/>
</dbReference>